<dbReference type="EMBL" id="CM000638">
    <property type="protein sequence ID" value="EED96032.1"/>
    <property type="molecule type" value="Genomic_DNA"/>
</dbReference>
<dbReference type="Pfam" id="PF00226">
    <property type="entry name" value="DnaJ"/>
    <property type="match status" value="1"/>
</dbReference>
<name>B8BRX2_THAPS</name>
<feature type="compositionally biased region" description="Polar residues" evidence="1">
    <location>
        <begin position="574"/>
        <end position="585"/>
    </location>
</feature>
<evidence type="ECO:0000313" key="5">
    <source>
        <dbReference type="Proteomes" id="UP000001449"/>
    </source>
</evidence>
<accession>B8BRX2</accession>
<dbReference type="InterPro" id="IPR001357">
    <property type="entry name" value="BRCT_dom"/>
</dbReference>
<dbReference type="OMA" id="MEERESM"/>
<dbReference type="RefSeq" id="XP_002286391.1">
    <property type="nucleotide sequence ID" value="XM_002286355.1"/>
</dbReference>
<dbReference type="Gene3D" id="1.10.287.110">
    <property type="entry name" value="DnaJ domain"/>
    <property type="match status" value="1"/>
</dbReference>
<dbReference type="InParanoid" id="B8BRX2"/>
<feature type="region of interest" description="Disordered" evidence="1">
    <location>
        <begin position="573"/>
        <end position="592"/>
    </location>
</feature>
<feature type="domain" description="BRCT" evidence="3">
    <location>
        <begin position="84"/>
        <end position="188"/>
    </location>
</feature>
<sequence>MSANNKYSSKSNKDSKKEAGISAFAQSARRSRSNRREGDDYNIYQDSEDYNLLYYQDTTAAAESTVLGISGVTAFDPDDNIAHAEFQPLAGASVYIITNTSKNDKVGDTRTLKLMEERESMGSTVVTLGGRWAQKLEDGTVTHAIWIDNDADQSKQKGSELSHLSNEAFTKLSICQSMDIPVVNTRWLSSVSVLDIGQHWSEVDIDAFNPVVMRVLDQKSKSFTQRQISDEISKRSSTNSRRDAASCLSASISETFTALMEENPDLMENDAIKRALELSLLDFAIVHHTGVPANKQRGYTNVSKESFNSRGKTPHEILQIKPDASPAQIKQAYRHRALETHPDKGGQPGEFEAVARAYRIILNASNTNGLDNTLTAADSFEKDAIILKSTAHWDDELKEHRNLVRELYQNHGEDVDANVERQRFTMERLGLRFQDAGASNVNEKNERIRNSCFYLSLACSYLSGIGALEIWEDQSDEDEEDPDKALLLEADDALIMETALTLKRTIEAAVLSSHPEWAAQGMVGEEVQAFSDFLVYTLESQTIISDWAVVVFDTCSGFVDVYRGKGYNDEASDVAQSYAASNTQRRTPRDPR</sequence>
<proteinExistence type="predicted"/>
<dbReference type="PROSITE" id="PS50172">
    <property type="entry name" value="BRCT"/>
    <property type="match status" value="1"/>
</dbReference>
<dbReference type="HOGENOM" id="CLU_461202_0_0_1"/>
<evidence type="ECO:0000259" key="3">
    <source>
        <dbReference type="PROSITE" id="PS50172"/>
    </source>
</evidence>
<dbReference type="PROSITE" id="PS50076">
    <property type="entry name" value="DNAJ_2"/>
    <property type="match status" value="1"/>
</dbReference>
<evidence type="ECO:0008006" key="6">
    <source>
        <dbReference type="Google" id="ProtNLM"/>
    </source>
</evidence>
<dbReference type="GeneID" id="7447661"/>
<evidence type="ECO:0000256" key="1">
    <source>
        <dbReference type="SAM" id="MobiDB-lite"/>
    </source>
</evidence>
<dbReference type="SMART" id="SM00271">
    <property type="entry name" value="DnaJ"/>
    <property type="match status" value="1"/>
</dbReference>
<reference evidence="4 5" key="2">
    <citation type="journal article" date="2008" name="Nature">
        <title>The Phaeodactylum genome reveals the evolutionary history of diatom genomes.</title>
        <authorList>
            <person name="Bowler C."/>
            <person name="Allen A.E."/>
            <person name="Badger J.H."/>
            <person name="Grimwood J."/>
            <person name="Jabbari K."/>
            <person name="Kuo A."/>
            <person name="Maheswari U."/>
            <person name="Martens C."/>
            <person name="Maumus F."/>
            <person name="Otillar R.P."/>
            <person name="Rayko E."/>
            <person name="Salamov A."/>
            <person name="Vandepoele K."/>
            <person name="Beszteri B."/>
            <person name="Gruber A."/>
            <person name="Heijde M."/>
            <person name="Katinka M."/>
            <person name="Mock T."/>
            <person name="Valentin K."/>
            <person name="Verret F."/>
            <person name="Berges J.A."/>
            <person name="Brownlee C."/>
            <person name="Cadoret J.P."/>
            <person name="Chiovitti A."/>
            <person name="Choi C.J."/>
            <person name="Coesel S."/>
            <person name="De Martino A."/>
            <person name="Detter J.C."/>
            <person name="Durkin C."/>
            <person name="Falciatore A."/>
            <person name="Fournet J."/>
            <person name="Haruta M."/>
            <person name="Huysman M.J."/>
            <person name="Jenkins B.D."/>
            <person name="Jiroutova K."/>
            <person name="Jorgensen R.E."/>
            <person name="Joubert Y."/>
            <person name="Kaplan A."/>
            <person name="Kroger N."/>
            <person name="Kroth P.G."/>
            <person name="La Roche J."/>
            <person name="Lindquist E."/>
            <person name="Lommer M."/>
            <person name="Martin-Jezequel V."/>
            <person name="Lopez P.J."/>
            <person name="Lucas S."/>
            <person name="Mangogna M."/>
            <person name="McGinnis K."/>
            <person name="Medlin L.K."/>
            <person name="Montsant A."/>
            <person name="Oudot-Le Secq M.P."/>
            <person name="Napoli C."/>
            <person name="Obornik M."/>
            <person name="Parker M.S."/>
            <person name="Petit J.L."/>
            <person name="Porcel B.M."/>
            <person name="Poulsen N."/>
            <person name="Robison M."/>
            <person name="Rychlewski L."/>
            <person name="Rynearson T.A."/>
            <person name="Schmutz J."/>
            <person name="Shapiro H."/>
            <person name="Siaut M."/>
            <person name="Stanley M."/>
            <person name="Sussman M.R."/>
            <person name="Taylor A.R."/>
            <person name="Vardi A."/>
            <person name="von Dassow P."/>
            <person name="Vyverman W."/>
            <person name="Willis A."/>
            <person name="Wyrwicz L.S."/>
            <person name="Rokhsar D.S."/>
            <person name="Weissenbach J."/>
            <person name="Armbrust E.V."/>
            <person name="Green B.R."/>
            <person name="Van de Peer Y."/>
            <person name="Grigoriev I.V."/>
        </authorList>
    </citation>
    <scope>NUCLEOTIDE SEQUENCE [LARGE SCALE GENOMIC DNA]</scope>
    <source>
        <strain evidence="4 5">CCMP1335</strain>
    </source>
</reference>
<protein>
    <recommendedName>
        <fullName evidence="6">J domain-containing protein</fullName>
    </recommendedName>
</protein>
<feature type="domain" description="J" evidence="2">
    <location>
        <begin position="313"/>
        <end position="374"/>
    </location>
</feature>
<gene>
    <name evidence="4" type="ORF">THAPSDRAFT_20988</name>
</gene>
<dbReference type="PaxDb" id="35128-Thaps20988"/>
<dbReference type="KEGG" id="tps:THAPSDRAFT_20988"/>
<dbReference type="Proteomes" id="UP000001449">
    <property type="component" value="Chromosome 1"/>
</dbReference>
<dbReference type="InterPro" id="IPR001623">
    <property type="entry name" value="DnaJ_domain"/>
</dbReference>
<dbReference type="eggNOG" id="KOG0721">
    <property type="taxonomic scope" value="Eukaryota"/>
</dbReference>
<feature type="region of interest" description="Disordered" evidence="1">
    <location>
        <begin position="1"/>
        <end position="42"/>
    </location>
</feature>
<dbReference type="CDD" id="cd06257">
    <property type="entry name" value="DnaJ"/>
    <property type="match status" value="1"/>
</dbReference>
<evidence type="ECO:0000313" key="4">
    <source>
        <dbReference type="EMBL" id="EED96032.1"/>
    </source>
</evidence>
<reference evidence="4 5" key="1">
    <citation type="journal article" date="2004" name="Science">
        <title>The genome of the diatom Thalassiosira pseudonana: ecology, evolution, and metabolism.</title>
        <authorList>
            <person name="Armbrust E.V."/>
            <person name="Berges J.A."/>
            <person name="Bowler C."/>
            <person name="Green B.R."/>
            <person name="Martinez D."/>
            <person name="Putnam N.H."/>
            <person name="Zhou S."/>
            <person name="Allen A.E."/>
            <person name="Apt K.E."/>
            <person name="Bechner M."/>
            <person name="Brzezinski M.A."/>
            <person name="Chaal B.K."/>
            <person name="Chiovitti A."/>
            <person name="Davis A.K."/>
            <person name="Demarest M.S."/>
            <person name="Detter J.C."/>
            <person name="Glavina T."/>
            <person name="Goodstein D."/>
            <person name="Hadi M.Z."/>
            <person name="Hellsten U."/>
            <person name="Hildebrand M."/>
            <person name="Jenkins B.D."/>
            <person name="Jurka J."/>
            <person name="Kapitonov V.V."/>
            <person name="Kroger N."/>
            <person name="Lau W.W."/>
            <person name="Lane T.W."/>
            <person name="Larimer F.W."/>
            <person name="Lippmeier J.C."/>
            <person name="Lucas S."/>
            <person name="Medina M."/>
            <person name="Montsant A."/>
            <person name="Obornik M."/>
            <person name="Parker M.S."/>
            <person name="Palenik B."/>
            <person name="Pazour G.J."/>
            <person name="Richardson P.M."/>
            <person name="Rynearson T.A."/>
            <person name="Saito M.A."/>
            <person name="Schwartz D.C."/>
            <person name="Thamatrakoln K."/>
            <person name="Valentin K."/>
            <person name="Vardi A."/>
            <person name="Wilkerson F.P."/>
            <person name="Rokhsar D.S."/>
        </authorList>
    </citation>
    <scope>NUCLEOTIDE SEQUENCE [LARGE SCALE GENOMIC DNA]</scope>
    <source>
        <strain evidence="4 5">CCMP1335</strain>
    </source>
</reference>
<keyword evidence="5" id="KW-1185">Reference proteome</keyword>
<dbReference type="InterPro" id="IPR036869">
    <property type="entry name" value="J_dom_sf"/>
</dbReference>
<dbReference type="SUPFAM" id="SSF46565">
    <property type="entry name" value="Chaperone J-domain"/>
    <property type="match status" value="1"/>
</dbReference>
<dbReference type="AlphaFoldDB" id="B8BRX2"/>
<feature type="compositionally biased region" description="Low complexity" evidence="1">
    <location>
        <begin position="1"/>
        <end position="10"/>
    </location>
</feature>
<organism evidence="4 5">
    <name type="scientific">Thalassiosira pseudonana</name>
    <name type="common">Marine diatom</name>
    <name type="synonym">Cyclotella nana</name>
    <dbReference type="NCBI Taxonomy" id="35128"/>
    <lineage>
        <taxon>Eukaryota</taxon>
        <taxon>Sar</taxon>
        <taxon>Stramenopiles</taxon>
        <taxon>Ochrophyta</taxon>
        <taxon>Bacillariophyta</taxon>
        <taxon>Coscinodiscophyceae</taxon>
        <taxon>Thalassiosirophycidae</taxon>
        <taxon>Thalassiosirales</taxon>
        <taxon>Thalassiosiraceae</taxon>
        <taxon>Thalassiosira</taxon>
    </lineage>
</organism>
<evidence type="ECO:0000259" key="2">
    <source>
        <dbReference type="PROSITE" id="PS50076"/>
    </source>
</evidence>